<comment type="caution">
    <text evidence="9">The sequence shown here is derived from an EMBL/GenBank/DDBJ whole genome shotgun (WGS) entry which is preliminary data.</text>
</comment>
<protein>
    <recommendedName>
        <fullName evidence="7">Sugar phosphate phosphatase</fullName>
        <ecNumber evidence="7">3.1.3.-</ecNumber>
    </recommendedName>
</protein>
<dbReference type="GO" id="GO:0103026">
    <property type="term" value="F:fructose-1-phosphatase activity"/>
    <property type="evidence" value="ECO:0007669"/>
    <property type="project" value="RHEA"/>
</dbReference>
<comment type="similarity">
    <text evidence="2 7">Belongs to the damage-control phosphatase family. Sugar phosphate phosphatase III subfamily.</text>
</comment>
<dbReference type="GO" id="GO:0005634">
    <property type="term" value="C:nucleus"/>
    <property type="evidence" value="ECO:0007669"/>
    <property type="project" value="TreeGrafter"/>
</dbReference>
<dbReference type="PANTHER" id="PTHR12260">
    <property type="entry name" value="DAMAGE-CONTROL PHOSPHATASE ARMT1"/>
    <property type="match status" value="1"/>
</dbReference>
<dbReference type="Gene3D" id="3.40.50.10880">
    <property type="entry name" value="Uncharacterised protein PF01937, DUF89, domain 3"/>
    <property type="match status" value="1"/>
</dbReference>
<evidence type="ECO:0000256" key="4">
    <source>
        <dbReference type="ARBA" id="ARBA00022801"/>
    </source>
</evidence>
<comment type="catalytic activity">
    <reaction evidence="1 7">
        <text>beta-D-fructose 1-phosphate + H2O = D-fructose + phosphate</text>
        <dbReference type="Rhea" id="RHEA:35603"/>
        <dbReference type="ChEBI" id="CHEBI:15377"/>
        <dbReference type="ChEBI" id="CHEBI:37721"/>
        <dbReference type="ChEBI" id="CHEBI:43474"/>
        <dbReference type="ChEBI" id="CHEBI:138881"/>
    </reaction>
</comment>
<dbReference type="EC" id="3.1.3.-" evidence="7"/>
<keyword evidence="10" id="KW-1185">Reference proteome</keyword>
<dbReference type="Gene3D" id="1.20.930.60">
    <property type="match status" value="1"/>
</dbReference>
<sequence>MISALARSKVQLSLKDSKGLQTFGRRSKQPYMSPVSANALRALDTEVVCWPLHSPLAGREEGSFAQGTITTRLPSIVSSMTKDLKATADAVFREDYEAQRQVLAAVTEIEGMKQELLTAITSCPLNLEAPPGSTVALQASVSCTNECMDAWRLRVAIGLHGLPHGSTPTWLNLPWLLVECYMYVRIAVAIQSQPILRELNFDPFKTQKLVAFDKSSASITNMAQAVHNLVTTSGSTSTVDVIRKGLYEVIQYSLWGNKTDLSLLVDASKIDPSAMATALSSVAGSPFLIVDEFDSVSALLCGPGNTRKGLKQGATRRIDIVLDNSGLELYSDLCLADVLIHYGLADEAVFHGKPFGWFVSDTTREDFSETIEMCAAAPQGNIPPGWTSVQSLATRWKDHLKSGRWRYTEHVFWVTPAPTSWMHEIAPDLYQELSNSNLIIFKGDLNYRKLVFDCRWPAEETSFKESLMGFSPASLLSLRTLKADVIAGLKSGQCDRLHAIDGQWQVNGKFAVIQSHINL</sequence>
<evidence type="ECO:0000256" key="6">
    <source>
        <dbReference type="ARBA" id="ARBA00048809"/>
    </source>
</evidence>
<dbReference type="SUPFAM" id="SSF111321">
    <property type="entry name" value="AF1104-like"/>
    <property type="match status" value="1"/>
</dbReference>
<gene>
    <name evidence="9" type="ORF">CEUSTIGMA_g6497.t1</name>
</gene>
<dbReference type="InterPro" id="IPR036075">
    <property type="entry name" value="ARMT-1-like_metal-bd_sf"/>
</dbReference>
<evidence type="ECO:0000256" key="5">
    <source>
        <dbReference type="ARBA" id="ARBA00023211"/>
    </source>
</evidence>
<comment type="cofactor">
    <cofactor evidence="7">
        <name>Mn(2+)</name>
        <dbReference type="ChEBI" id="CHEBI:29035"/>
    </cofactor>
    <cofactor evidence="7">
        <name>Ni(2+)</name>
        <dbReference type="ChEBI" id="CHEBI:49786"/>
    </cofactor>
</comment>
<keyword evidence="4 7" id="KW-0378">Hydrolase</keyword>
<evidence type="ECO:0000256" key="7">
    <source>
        <dbReference type="RuleBase" id="RU367030"/>
    </source>
</evidence>
<reference evidence="9 10" key="1">
    <citation type="submission" date="2017-08" db="EMBL/GenBank/DDBJ databases">
        <title>Acidophilic green algal genome provides insights into adaptation to an acidic environment.</title>
        <authorList>
            <person name="Hirooka S."/>
            <person name="Hirose Y."/>
            <person name="Kanesaki Y."/>
            <person name="Higuchi S."/>
            <person name="Fujiwara T."/>
            <person name="Onuma R."/>
            <person name="Era A."/>
            <person name="Ohbayashi R."/>
            <person name="Uzuka A."/>
            <person name="Nozaki H."/>
            <person name="Yoshikawa H."/>
            <person name="Miyagishima S.Y."/>
        </authorList>
    </citation>
    <scope>NUCLEOTIDE SEQUENCE [LARGE SCALE GENOMIC DNA]</scope>
    <source>
        <strain evidence="9 10">NIES-2499</strain>
    </source>
</reference>
<evidence type="ECO:0000256" key="1">
    <source>
        <dbReference type="ARBA" id="ARBA00001326"/>
    </source>
</evidence>
<dbReference type="EMBL" id="BEGY01000038">
    <property type="protein sequence ID" value="GAX79057.1"/>
    <property type="molecule type" value="Genomic_DNA"/>
</dbReference>
<evidence type="ECO:0000256" key="3">
    <source>
        <dbReference type="ARBA" id="ARBA00022723"/>
    </source>
</evidence>
<feature type="domain" description="Damage-control phosphatase ARMT1-like metal-binding" evidence="8">
    <location>
        <begin position="68"/>
        <end position="495"/>
    </location>
</feature>
<dbReference type="PANTHER" id="PTHR12260:SF6">
    <property type="entry name" value="DAMAGE-CONTROL PHOSPHATASE ARMT1"/>
    <property type="match status" value="1"/>
</dbReference>
<comment type="domain">
    <text evidence="7">Subfamily III proteins have a conserved RTxK motif about 40-50 residues from the C-terminus; the threonine may be replaced by serine or cysteine.</text>
</comment>
<comment type="catalytic activity">
    <reaction evidence="6 7">
        <text>beta-D-fructose 6-phosphate = dihydroxyacetone + D-glyceraldehyde 3-phosphate</text>
        <dbReference type="Rhea" id="RHEA:28002"/>
        <dbReference type="ChEBI" id="CHEBI:16016"/>
        <dbReference type="ChEBI" id="CHEBI:57634"/>
        <dbReference type="ChEBI" id="CHEBI:59776"/>
    </reaction>
</comment>
<dbReference type="Pfam" id="PF01937">
    <property type="entry name" value="ARMT1-like_dom"/>
    <property type="match status" value="1"/>
</dbReference>
<dbReference type="InterPro" id="IPR039763">
    <property type="entry name" value="ARMT1"/>
</dbReference>
<organism evidence="9 10">
    <name type="scientific">Chlamydomonas eustigma</name>
    <dbReference type="NCBI Taxonomy" id="1157962"/>
    <lineage>
        <taxon>Eukaryota</taxon>
        <taxon>Viridiplantae</taxon>
        <taxon>Chlorophyta</taxon>
        <taxon>core chlorophytes</taxon>
        <taxon>Chlorophyceae</taxon>
        <taxon>CS clade</taxon>
        <taxon>Chlamydomonadales</taxon>
        <taxon>Chlamydomonadaceae</taxon>
        <taxon>Chlamydomonas</taxon>
    </lineage>
</organism>
<dbReference type="GO" id="GO:0097023">
    <property type="term" value="F:fructose 6-phosphate aldolase activity"/>
    <property type="evidence" value="ECO:0007669"/>
    <property type="project" value="RHEA"/>
</dbReference>
<keyword evidence="3 7" id="KW-0479">Metal-binding</keyword>
<dbReference type="GO" id="GO:0006974">
    <property type="term" value="P:DNA damage response"/>
    <property type="evidence" value="ECO:0007669"/>
    <property type="project" value="TreeGrafter"/>
</dbReference>
<keyword evidence="5 7" id="KW-0464">Manganese</keyword>
<evidence type="ECO:0000256" key="2">
    <source>
        <dbReference type="ARBA" id="ARBA00009519"/>
    </source>
</evidence>
<dbReference type="InterPro" id="IPR002791">
    <property type="entry name" value="ARMT1-like_metal-bd"/>
</dbReference>
<proteinExistence type="inferred from homology"/>
<name>A0A250X7L5_9CHLO</name>
<dbReference type="Proteomes" id="UP000232323">
    <property type="component" value="Unassembled WGS sequence"/>
</dbReference>
<evidence type="ECO:0000259" key="8">
    <source>
        <dbReference type="Pfam" id="PF01937"/>
    </source>
</evidence>
<comment type="function">
    <text evidence="7">Metal-dependent phosphatase that shows phosphatase activity against several substrates, including fructose-1-phosphate and fructose-6-phosphate. Its preference for fructose-1-phosphate, a strong glycating agent that causes DNA damage rather than a canonical yeast metabolite, suggests a damage-control function in hexose phosphate metabolism.</text>
</comment>
<evidence type="ECO:0000313" key="10">
    <source>
        <dbReference type="Proteomes" id="UP000232323"/>
    </source>
</evidence>
<dbReference type="GO" id="GO:0046872">
    <property type="term" value="F:metal ion binding"/>
    <property type="evidence" value="ECO:0007669"/>
    <property type="project" value="UniProtKB-UniRule"/>
</dbReference>
<evidence type="ECO:0000313" key="9">
    <source>
        <dbReference type="EMBL" id="GAX79057.1"/>
    </source>
</evidence>
<accession>A0A250X7L5</accession>
<dbReference type="OrthoDB" id="541375at2759"/>
<dbReference type="STRING" id="1157962.A0A250X7L5"/>
<dbReference type="AlphaFoldDB" id="A0A250X7L5"/>